<comment type="caution">
    <text evidence="1">The sequence shown here is derived from an EMBL/GenBank/DDBJ whole genome shotgun (WGS) entry which is preliminary data.</text>
</comment>
<dbReference type="OrthoDB" id="337371at2759"/>
<dbReference type="EMBL" id="LRBP01000014">
    <property type="protein sequence ID" value="OII73787.1"/>
    <property type="molecule type" value="Genomic_DNA"/>
</dbReference>
<dbReference type="Proteomes" id="UP000186176">
    <property type="component" value="Unassembled WGS sequence"/>
</dbReference>
<gene>
    <name evidence="1" type="ORF">cubi_03585</name>
</gene>
<dbReference type="VEuPathDB" id="CryptoDB:cubi_03585"/>
<sequence>MQSSQSFSQGSLENFIQTNSDNYFPINNPQQSLYNDRIFYSMNQFVHTGCNLNGFSIHVPQEQKNPSVFIRFSRSMSLKPVDLSLTHFPRFKHFNKNLPKLPYEPYQRMMTYAIEICMIPSIWYLELIHCTYMGMAPFFSGMLMSYTLQDVVGSAIKTMGYLDESFSIENCYRSVSSFTDTHISSNYEEICDSMSKCLLSNQFSSEPYLRLKEEFQKRIDNVYSEIESQEKKEQYKNYARHSLLLSLSSKTINLDLEYTAVERNFLVVRAMILSMSYLVNKFIPVDESTISERMSKVTRLISHMIFAQFKSYMKTCMDFFPGILGSNSKKFQNAIELFCKEFVSIGVIDESVELIGGDINAFNKAILPSRVLDPAYASVIPSLIDGSDASGNLSWLKFQSVEKIEHIGSEVDKKKPMKTKYLKAANDRSIHRIKGSRTVNTKKSGITNKVSKLFTRRKQRISGLISSHLNPADS</sequence>
<dbReference type="RefSeq" id="XP_028875042.1">
    <property type="nucleotide sequence ID" value="XM_029020598.1"/>
</dbReference>
<dbReference type="GeneID" id="39980377"/>
<accession>A0A1J4MK07</accession>
<evidence type="ECO:0000313" key="1">
    <source>
        <dbReference type="EMBL" id="OII73787.1"/>
    </source>
</evidence>
<dbReference type="AlphaFoldDB" id="A0A1J4MK07"/>
<organism evidence="1 2">
    <name type="scientific">Cryptosporidium ubiquitum</name>
    <dbReference type="NCBI Taxonomy" id="857276"/>
    <lineage>
        <taxon>Eukaryota</taxon>
        <taxon>Sar</taxon>
        <taxon>Alveolata</taxon>
        <taxon>Apicomplexa</taxon>
        <taxon>Conoidasida</taxon>
        <taxon>Coccidia</taxon>
        <taxon>Eucoccidiorida</taxon>
        <taxon>Eimeriorina</taxon>
        <taxon>Cryptosporidiidae</taxon>
        <taxon>Cryptosporidium</taxon>
    </lineage>
</organism>
<protein>
    <submittedName>
        <fullName evidence="1">Uncharacterized protein</fullName>
    </submittedName>
</protein>
<reference evidence="1 2" key="1">
    <citation type="submission" date="2016-10" db="EMBL/GenBank/DDBJ databases">
        <title>Reductive evolution of mitochondrial metabolism and differential evolution of invasion-related proteins in Cryptosporidium.</title>
        <authorList>
            <person name="Liu S."/>
            <person name="Roellig D.M."/>
            <person name="Guo Y."/>
            <person name="Li N."/>
            <person name="Frace M.A."/>
            <person name="Tang K."/>
            <person name="Zhang L."/>
            <person name="Feng Y."/>
            <person name="Xiao L."/>
        </authorList>
    </citation>
    <scope>NUCLEOTIDE SEQUENCE [LARGE SCALE GENOMIC DNA]</scope>
    <source>
        <strain evidence="1">39726</strain>
    </source>
</reference>
<evidence type="ECO:0000313" key="2">
    <source>
        <dbReference type="Proteomes" id="UP000186176"/>
    </source>
</evidence>
<name>A0A1J4MK07_9CRYT</name>
<proteinExistence type="predicted"/>
<keyword evidence="2" id="KW-1185">Reference proteome</keyword>